<dbReference type="EMBL" id="JAGSOH010000074">
    <property type="protein sequence ID" value="MBR7829098.1"/>
    <property type="molecule type" value="Genomic_DNA"/>
</dbReference>
<dbReference type="InterPro" id="IPR036390">
    <property type="entry name" value="WH_DNA-bd_sf"/>
</dbReference>
<dbReference type="SUPFAM" id="SSF46785">
    <property type="entry name" value="Winged helix' DNA-binding domain"/>
    <property type="match status" value="1"/>
</dbReference>
<dbReference type="Gene3D" id="1.10.10.10">
    <property type="entry name" value="Winged helix-like DNA-binding domain superfamily/Winged helix DNA-binding domain"/>
    <property type="match status" value="1"/>
</dbReference>
<evidence type="ECO:0000313" key="3">
    <source>
        <dbReference type="EMBL" id="MBR7829098.1"/>
    </source>
</evidence>
<dbReference type="Pfam" id="PF12802">
    <property type="entry name" value="MarR_2"/>
    <property type="match status" value="1"/>
</dbReference>
<evidence type="ECO:0000259" key="2">
    <source>
        <dbReference type="Pfam" id="PF12802"/>
    </source>
</evidence>
<dbReference type="Proteomes" id="UP000676325">
    <property type="component" value="Unassembled WGS sequence"/>
</dbReference>
<comment type="caution">
    <text evidence="3">The sequence shown here is derived from an EMBL/GenBank/DDBJ whole genome shotgun (WGS) entry which is preliminary data.</text>
</comment>
<proteinExistence type="inferred from homology"/>
<gene>
    <name evidence="3" type="ORF">KDK95_22515</name>
</gene>
<evidence type="ECO:0000256" key="1">
    <source>
        <dbReference type="ARBA" id="ARBA00006479"/>
    </source>
</evidence>
<evidence type="ECO:0000313" key="4">
    <source>
        <dbReference type="Proteomes" id="UP000676325"/>
    </source>
</evidence>
<dbReference type="RefSeq" id="WP_212520234.1">
    <property type="nucleotide sequence ID" value="NZ_JAGSOH010000074.1"/>
</dbReference>
<dbReference type="InterPro" id="IPR043129">
    <property type="entry name" value="ATPase_NBD"/>
</dbReference>
<comment type="similarity">
    <text evidence="1">Belongs to the ROK (NagC/XylR) family.</text>
</comment>
<dbReference type="SUPFAM" id="SSF53067">
    <property type="entry name" value="Actin-like ATPase domain"/>
    <property type="match status" value="1"/>
</dbReference>
<dbReference type="PANTHER" id="PTHR18964:SF149">
    <property type="entry name" value="BIFUNCTIONAL UDP-N-ACETYLGLUCOSAMINE 2-EPIMERASE_N-ACETYLMANNOSAMINE KINASE"/>
    <property type="match status" value="1"/>
</dbReference>
<dbReference type="InterPro" id="IPR036388">
    <property type="entry name" value="WH-like_DNA-bd_sf"/>
</dbReference>
<accession>A0A941EET4</accession>
<dbReference type="InterPro" id="IPR000600">
    <property type="entry name" value="ROK"/>
</dbReference>
<feature type="domain" description="HTH marR-type" evidence="2">
    <location>
        <begin position="21"/>
        <end position="74"/>
    </location>
</feature>
<dbReference type="InterPro" id="IPR000835">
    <property type="entry name" value="HTH_MarR-typ"/>
</dbReference>
<sequence length="414" mass="43099">MTPPLSSSIIGPNGNDSANNASRLLTLLHQAGGEATRAELTARLGCGRSAAGYALTDLVNRGLVRIDEHPAARRGDGAGAGGPGRPSHHVLVAPTSPVALAVHLRVDTLDVAVVELGGRVLRVEREPVEERPEVASIFLRIGRLLRKIGREAGRPVAGVGVSMPSPVRTEDGYALEPRHLEWAGVPTRDLVRQGLDEPWPVHVGNDANLAALAEHRHGAGRGAHQLLYLTTEHIGIGGALISGGNVFGGARGYAMEVGHTTADPDGPRCSCGSRGCLELVADTRALMRAAFLPDAPVTGIEYRARVLLEAAERADPAALAAVDHVATLLGSGIAGLINLLDPDRIVLGGLLAKLYPLGADRIAAEITERSFLERAVPVPVAPATLDCAALLGGAELVLDQVLQTLQVTIDHSAG</sequence>
<dbReference type="AlphaFoldDB" id="A0A941EET4"/>
<protein>
    <submittedName>
        <fullName evidence="3">ROK family protein</fullName>
    </submittedName>
</protein>
<organism evidence="3 4">
    <name type="scientific">Actinospica acidithermotolerans</name>
    <dbReference type="NCBI Taxonomy" id="2828514"/>
    <lineage>
        <taxon>Bacteria</taxon>
        <taxon>Bacillati</taxon>
        <taxon>Actinomycetota</taxon>
        <taxon>Actinomycetes</taxon>
        <taxon>Catenulisporales</taxon>
        <taxon>Actinospicaceae</taxon>
        <taxon>Actinospica</taxon>
    </lineage>
</organism>
<name>A0A941EET4_9ACTN</name>
<dbReference type="Pfam" id="PF00480">
    <property type="entry name" value="ROK"/>
    <property type="match status" value="1"/>
</dbReference>
<keyword evidence="4" id="KW-1185">Reference proteome</keyword>
<dbReference type="Gene3D" id="3.30.420.40">
    <property type="match status" value="2"/>
</dbReference>
<dbReference type="PANTHER" id="PTHR18964">
    <property type="entry name" value="ROK (REPRESSOR, ORF, KINASE) FAMILY"/>
    <property type="match status" value="1"/>
</dbReference>
<reference evidence="3" key="1">
    <citation type="submission" date="2021-04" db="EMBL/GenBank/DDBJ databases">
        <title>Genome based classification of Actinospica acidithermotolerans sp. nov., an actinobacterium isolated from an Indonesian hot spring.</title>
        <authorList>
            <person name="Kusuma A.B."/>
            <person name="Putra K.E."/>
            <person name="Nafisah S."/>
            <person name="Loh J."/>
            <person name="Nouioui I."/>
            <person name="Goodfellow M."/>
        </authorList>
    </citation>
    <scope>NUCLEOTIDE SEQUENCE</scope>
    <source>
        <strain evidence="3">MGRD01-02</strain>
    </source>
</reference>